<dbReference type="PROSITE" id="PS51756">
    <property type="entry name" value="LXG"/>
    <property type="match status" value="1"/>
</dbReference>
<dbReference type="CDD" id="cd20686">
    <property type="entry name" value="CdiA-CT_Ec-like"/>
    <property type="match status" value="1"/>
</dbReference>
<dbReference type="Pfam" id="PF04740">
    <property type="entry name" value="LXG"/>
    <property type="match status" value="1"/>
</dbReference>
<sequence>MKVFEAKTLMSEATDRAKEYKELRTQMVNLRKALQSVAELDDSEFSGKGANNIKAFYHDHVGVTDQWIDYIDMKIAFFNSIAGAVEDKGLSDAYFEESFLEHELANAHKKSKSIMSEQKKAMKDILNDIDDILPLDLFSTETFKDELADANDKRKKTIEKLGDLDEDLLTEYALSEPNEKFIKSNFQKLQEATGKGKNATPIHYNAKAYRESDIHKQKGDIEKQTEAYLKIKKEEAKEREIKELQKKLNTLVDDPDEYLKVAKEIGYDNLTTEQQEYVKSLEFWDNPLRATKDILKEQIDGVYEGLLAGIDDTEKTVKEYLAPIDAAGKKYLGPVYEYYKGKQMAYYDFSKETGEGLLGIAKFGIDLGLDPKGTIKSVFEFDYKKAWDSTWDEVKESWDKNFVHGDVYSQSHYTTYFTLNVASLFISGGGGAVTKSGSVVSKVGRVAEKEISKSGKKGINSAGNVGKSASKKVVKDTKDFGELLKKGLESIPNPFAKELLLASDVPINVLNLQKSGQDTIQQIKKSFDEANVKPRPKDTVDLKYKEGYYIEHLTGEVTKCTDWRGVSGGHNYTEFKKYFDTNGKYKLEEVKKTAHPKVKGIYDLEYRMKVEIKDYRGIGTGQYKYIPKENKQPFKKTIYDPNIISNKDIVKFGKEAMDDGIKSNRIRALDGQNKETIQGTASNGLKFEGIRNVETGEIDNFWPVLEWSE</sequence>
<keyword evidence="4" id="KW-1185">Reference proteome</keyword>
<dbReference type="Proteomes" id="UP000006867">
    <property type="component" value="Chromosome"/>
</dbReference>
<evidence type="ECO:0000259" key="2">
    <source>
        <dbReference type="PROSITE" id="PS51756"/>
    </source>
</evidence>
<dbReference type="InterPro" id="IPR006829">
    <property type="entry name" value="LXG_dom"/>
</dbReference>
<gene>
    <name evidence="3" type="ordered locus">BATR1942_11195</name>
</gene>
<evidence type="ECO:0000313" key="3">
    <source>
        <dbReference type="EMBL" id="ADP33170.1"/>
    </source>
</evidence>
<name>A0ABN3ZBH7_BACA1</name>
<reference evidence="3 4" key="1">
    <citation type="journal article" date="2011" name="Front. Microbiol.">
        <title>Genomic signatures of strain selection and enhancement in Bacillus atrophaeus var. globigii, a historical biowarfare simulant.</title>
        <authorList>
            <person name="Gibbons H.S."/>
            <person name="Broomall S.M."/>
            <person name="McNew L.A."/>
            <person name="Daligault H."/>
            <person name="Chapman C."/>
            <person name="Bruce D."/>
            <person name="Karavis M."/>
            <person name="Krepps M."/>
            <person name="McGregor P.A."/>
            <person name="Hong C."/>
            <person name="Park K.H."/>
            <person name="Akmal A."/>
            <person name="Feldman A."/>
            <person name="Lin J.S."/>
            <person name="Chang W.E."/>
            <person name="Higgs B.W."/>
            <person name="Demirev P."/>
            <person name="Lindquist J."/>
            <person name="Liem A."/>
            <person name="Fochler E."/>
            <person name="Read T.D."/>
            <person name="Tapia R."/>
            <person name="Johnson S."/>
            <person name="Bishop-Lilly K.A."/>
            <person name="Detter C."/>
            <person name="Han C."/>
            <person name="Sozhamannan S."/>
            <person name="Rosenzweig C.N."/>
            <person name="Skowronski E.W."/>
        </authorList>
    </citation>
    <scope>NUCLEOTIDE SEQUENCE [LARGE SCALE GENOMIC DNA]</scope>
    <source>
        <strain evidence="3 4">1942</strain>
    </source>
</reference>
<evidence type="ECO:0000313" key="4">
    <source>
        <dbReference type="Proteomes" id="UP000006867"/>
    </source>
</evidence>
<evidence type="ECO:0000256" key="1">
    <source>
        <dbReference type="ARBA" id="ARBA00034117"/>
    </source>
</evidence>
<accession>A0ABN3ZBH7</accession>
<comment type="similarity">
    <text evidence="1">In the N-terminal section; belongs to the LXG family.</text>
</comment>
<dbReference type="RefSeq" id="WP_003325372.1">
    <property type="nucleotide sequence ID" value="NC_014639.1"/>
</dbReference>
<dbReference type="EMBL" id="CP002207">
    <property type="protein sequence ID" value="ADP33170.1"/>
    <property type="molecule type" value="Genomic_DNA"/>
</dbReference>
<feature type="domain" description="LXG" evidence="2">
    <location>
        <begin position="1"/>
        <end position="235"/>
    </location>
</feature>
<dbReference type="PANTHER" id="PTHR34976:SF2">
    <property type="entry name" value="TYPE VII SECRETION SYSTEM PROTEIN ESSD"/>
    <property type="match status" value="1"/>
</dbReference>
<proteinExistence type="inferred from homology"/>
<protein>
    <submittedName>
        <fullName evidence="3">DNA binding protein</fullName>
    </submittedName>
</protein>
<dbReference type="InterPro" id="IPR051768">
    <property type="entry name" value="Bact_secretion_toxin"/>
</dbReference>
<dbReference type="PANTHER" id="PTHR34976">
    <property type="entry name" value="RIBONUCLEASE YQCG-RELATED"/>
    <property type="match status" value="1"/>
</dbReference>
<organism evidence="3 4">
    <name type="scientific">Bacillus atrophaeus (strain 1942)</name>
    <dbReference type="NCBI Taxonomy" id="720555"/>
    <lineage>
        <taxon>Bacteria</taxon>
        <taxon>Bacillati</taxon>
        <taxon>Bacillota</taxon>
        <taxon>Bacilli</taxon>
        <taxon>Bacillales</taxon>
        <taxon>Bacillaceae</taxon>
        <taxon>Bacillus</taxon>
    </lineage>
</organism>